<comment type="caution">
    <text evidence="1">The sequence shown here is derived from an EMBL/GenBank/DDBJ whole genome shotgun (WGS) entry which is preliminary data.</text>
</comment>
<dbReference type="EMBL" id="JAUJEB010000002">
    <property type="protein sequence ID" value="MDN5213142.1"/>
    <property type="molecule type" value="Genomic_DNA"/>
</dbReference>
<dbReference type="Pfam" id="PF14064">
    <property type="entry name" value="HmuY"/>
    <property type="match status" value="1"/>
</dbReference>
<dbReference type="InterPro" id="IPR025921">
    <property type="entry name" value="HmuY"/>
</dbReference>
<accession>A0ABT8L5W5</accession>
<dbReference type="RefSeq" id="WP_346758482.1">
    <property type="nucleotide sequence ID" value="NZ_JAUJEB010000002.1"/>
</dbReference>
<dbReference type="PROSITE" id="PS51257">
    <property type="entry name" value="PROKAR_LIPOPROTEIN"/>
    <property type="match status" value="1"/>
</dbReference>
<gene>
    <name evidence="1" type="ORF">QQ020_13830</name>
</gene>
<evidence type="ECO:0000313" key="1">
    <source>
        <dbReference type="EMBL" id="MDN5213142.1"/>
    </source>
</evidence>
<keyword evidence="2" id="KW-1185">Reference proteome</keyword>
<sequence>MNTLKTTLIFTLCTFQVLFSACSDDDDPLTPFSVNFSSAEVGISSDSPEAQLTVSFSRPSTMDGTIKLRLNSGDLVYGESEDFYASVAPQDDVISLAFKSGDQNVNFTVNNGSAANRTADATLVISIENDPDNLFIPGTTNQVSITFAENFISPGASLEMSAGDENFTQRAYVDLSKATSTSVPVDNFDLGFQTGSGFYVTLNSSANLMARPLDKNDLNDVSAADTAGFAAVMTIPPPNFDASIGSVAWVDTPDGDLSTTAFGEISATDTDNKVFIVKRNKGNWKKVRVLRNGEGYTLQHADIAATSFETLDITKDQTFEAVTVDLDQGIVEAEPENDKWDFRYGTYTEVLPLGPGASIPYGFKDLITINRSDVSIAMIMIADTPFESFSAADVAGLTFETAVNAIGNTWRMGGGPSSPPALHTDRYYIIKDGEENIYKLQFTRMYSLSDQRGEGAFKYELLN</sequence>
<name>A0ABT8L5W5_9BACT</name>
<organism evidence="1 2">
    <name type="scientific">Agaribacillus aureus</name>
    <dbReference type="NCBI Taxonomy" id="3051825"/>
    <lineage>
        <taxon>Bacteria</taxon>
        <taxon>Pseudomonadati</taxon>
        <taxon>Bacteroidota</taxon>
        <taxon>Cytophagia</taxon>
        <taxon>Cytophagales</taxon>
        <taxon>Splendidivirgaceae</taxon>
        <taxon>Agaribacillus</taxon>
    </lineage>
</organism>
<proteinExistence type="predicted"/>
<protein>
    <submittedName>
        <fullName evidence="1">HmuY family protein</fullName>
    </submittedName>
</protein>
<reference evidence="1" key="1">
    <citation type="submission" date="2023-06" db="EMBL/GenBank/DDBJ databases">
        <title>Genomic of Agaribacillus aureum.</title>
        <authorList>
            <person name="Wang G."/>
        </authorList>
    </citation>
    <scope>NUCLEOTIDE SEQUENCE</scope>
    <source>
        <strain evidence="1">BMA12</strain>
    </source>
</reference>
<dbReference type="Proteomes" id="UP001172083">
    <property type="component" value="Unassembled WGS sequence"/>
</dbReference>
<evidence type="ECO:0000313" key="2">
    <source>
        <dbReference type="Proteomes" id="UP001172083"/>
    </source>
</evidence>